<protein>
    <submittedName>
        <fullName evidence="2">Uncharacterized protein</fullName>
    </submittedName>
</protein>
<dbReference type="RefSeq" id="XP_003328709.2">
    <property type="nucleotide sequence ID" value="XM_003328661.2"/>
</dbReference>
<dbReference type="InParanoid" id="E3KJ15"/>
<accession>E3KJ15</accession>
<dbReference type="EMBL" id="DS178289">
    <property type="protein sequence ID" value="EFP84290.2"/>
    <property type="molecule type" value="Genomic_DNA"/>
</dbReference>
<proteinExistence type="predicted"/>
<reference evidence="3" key="2">
    <citation type="journal article" date="2011" name="Proc. Natl. Acad. Sci. U.S.A.">
        <title>Obligate biotrophy features unraveled by the genomic analysis of rust fungi.</title>
        <authorList>
            <person name="Duplessis S."/>
            <person name="Cuomo C.A."/>
            <person name="Lin Y.-C."/>
            <person name="Aerts A."/>
            <person name="Tisserant E."/>
            <person name="Veneault-Fourrey C."/>
            <person name="Joly D.L."/>
            <person name="Hacquard S."/>
            <person name="Amselem J."/>
            <person name="Cantarel B.L."/>
            <person name="Chiu R."/>
            <person name="Coutinho P.M."/>
            <person name="Feau N."/>
            <person name="Field M."/>
            <person name="Frey P."/>
            <person name="Gelhaye E."/>
            <person name="Goldberg J."/>
            <person name="Grabherr M.G."/>
            <person name="Kodira C.D."/>
            <person name="Kohler A."/>
            <person name="Kuees U."/>
            <person name="Lindquist E.A."/>
            <person name="Lucas S.M."/>
            <person name="Mago R."/>
            <person name="Mauceli E."/>
            <person name="Morin E."/>
            <person name="Murat C."/>
            <person name="Pangilinan J.L."/>
            <person name="Park R."/>
            <person name="Pearson M."/>
            <person name="Quesneville H."/>
            <person name="Rouhier N."/>
            <person name="Sakthikumar S."/>
            <person name="Salamov A.A."/>
            <person name="Schmutz J."/>
            <person name="Selles B."/>
            <person name="Shapiro H."/>
            <person name="Tanguay P."/>
            <person name="Tuskan G.A."/>
            <person name="Henrissat B."/>
            <person name="Van de Peer Y."/>
            <person name="Rouze P."/>
            <person name="Ellis J.G."/>
            <person name="Dodds P.N."/>
            <person name="Schein J.E."/>
            <person name="Zhong S."/>
            <person name="Hamelin R.C."/>
            <person name="Grigoriev I.V."/>
            <person name="Szabo L.J."/>
            <person name="Martin F."/>
        </authorList>
    </citation>
    <scope>NUCLEOTIDE SEQUENCE [LARGE SCALE GENOMIC DNA]</scope>
    <source>
        <strain evidence="3">CRL 75-36-700-3 / race SCCL</strain>
    </source>
</reference>
<evidence type="ECO:0000313" key="3">
    <source>
        <dbReference type="Proteomes" id="UP000008783"/>
    </source>
</evidence>
<dbReference type="KEGG" id="pgr:PGTG_10668"/>
<evidence type="ECO:0000256" key="1">
    <source>
        <dbReference type="SAM" id="SignalP"/>
    </source>
</evidence>
<dbReference type="AlphaFoldDB" id="E3KJ15"/>
<feature type="chain" id="PRO_5003173434" evidence="1">
    <location>
        <begin position="27"/>
        <end position="174"/>
    </location>
</feature>
<feature type="signal peptide" evidence="1">
    <location>
        <begin position="1"/>
        <end position="26"/>
    </location>
</feature>
<dbReference type="VEuPathDB" id="FungiDB:PGTG_10668"/>
<keyword evidence="1" id="KW-0732">Signal</keyword>
<keyword evidence="3" id="KW-1185">Reference proteome</keyword>
<organism evidence="2 3">
    <name type="scientific">Puccinia graminis f. sp. tritici (strain CRL 75-36-700-3 / race SCCL)</name>
    <name type="common">Black stem rust fungus</name>
    <dbReference type="NCBI Taxonomy" id="418459"/>
    <lineage>
        <taxon>Eukaryota</taxon>
        <taxon>Fungi</taxon>
        <taxon>Dikarya</taxon>
        <taxon>Basidiomycota</taxon>
        <taxon>Pucciniomycotina</taxon>
        <taxon>Pucciniomycetes</taxon>
        <taxon>Pucciniales</taxon>
        <taxon>Pucciniaceae</taxon>
        <taxon>Puccinia</taxon>
    </lineage>
</organism>
<evidence type="ECO:0000313" key="2">
    <source>
        <dbReference type="EMBL" id="EFP84290.2"/>
    </source>
</evidence>
<name>E3KJ15_PUCGT</name>
<dbReference type="OrthoDB" id="2500184at2759"/>
<dbReference type="HOGENOM" id="CLU_131659_0_0_1"/>
<reference key="1">
    <citation type="submission" date="2007-01" db="EMBL/GenBank/DDBJ databases">
        <title>The Genome Sequence of Puccinia graminis f. sp. tritici Strain CRL 75-36-700-3.</title>
        <authorList>
            <consortium name="The Broad Institute Genome Sequencing Platform"/>
            <person name="Birren B."/>
            <person name="Lander E."/>
            <person name="Galagan J."/>
            <person name="Nusbaum C."/>
            <person name="Devon K."/>
            <person name="Cuomo C."/>
            <person name="Jaffe D."/>
            <person name="Butler J."/>
            <person name="Alvarez P."/>
            <person name="Gnerre S."/>
            <person name="Grabherr M."/>
            <person name="Mauceli E."/>
            <person name="Brockman W."/>
            <person name="Young S."/>
            <person name="LaButti K."/>
            <person name="Sykes S."/>
            <person name="DeCaprio D."/>
            <person name="Crawford M."/>
            <person name="Koehrsen M."/>
            <person name="Engels R."/>
            <person name="Montgomery P."/>
            <person name="Pearson M."/>
            <person name="Howarth C."/>
            <person name="Larson L."/>
            <person name="White J."/>
            <person name="Zeng Q."/>
            <person name="Kodira C."/>
            <person name="Yandava C."/>
            <person name="Alvarado L."/>
            <person name="O'Leary S."/>
            <person name="Szabo L."/>
            <person name="Dean R."/>
            <person name="Schein J."/>
        </authorList>
    </citation>
    <scope>NUCLEOTIDE SEQUENCE</scope>
    <source>
        <strain>CRL 75-36-700-3</strain>
    </source>
</reference>
<sequence length="174" mass="18507">MFSQQPSHLFLYYLLALASDIAPLSASSSSTPRTCTNVYQPISTSGDQTANQMTCRGTGNPQRSFICDQKSCEGSTTCQTCVAQLTNVSVNSIECAKYYVDDNRTNCWTSADEQFTCYGKCTGAAVCSDCNLDEQTPSISNCSGDSPSKHGTKASHASAASASNAGVTTWLAWD</sequence>
<dbReference type="Proteomes" id="UP000008783">
    <property type="component" value="Unassembled WGS sequence"/>
</dbReference>
<gene>
    <name evidence="2" type="ORF">PGTG_10668</name>
</gene>
<dbReference type="GeneID" id="10545634"/>